<evidence type="ECO:0000256" key="13">
    <source>
        <dbReference type="SAM" id="Coils"/>
    </source>
</evidence>
<keyword evidence="9" id="KW-0333">Golgi apparatus</keyword>
<protein>
    <submittedName>
        <fullName evidence="17">25.3 kDa vesicle transport protein</fullName>
    </submittedName>
</protein>
<dbReference type="PROSITE" id="PS50892">
    <property type="entry name" value="V_SNARE"/>
    <property type="match status" value="1"/>
</dbReference>
<organism evidence="17 18">
    <name type="scientific">Gracilariopsis chorda</name>
    <dbReference type="NCBI Taxonomy" id="448386"/>
    <lineage>
        <taxon>Eukaryota</taxon>
        <taxon>Rhodophyta</taxon>
        <taxon>Florideophyceae</taxon>
        <taxon>Rhodymeniophycidae</taxon>
        <taxon>Gracilariales</taxon>
        <taxon>Gracilariaceae</taxon>
        <taxon>Gracilariopsis</taxon>
    </lineage>
</organism>
<keyword evidence="6" id="KW-0256">Endoplasmic reticulum</keyword>
<dbReference type="PANTHER" id="PTHR45837">
    <property type="entry name" value="VESICLE-TRAFFICKING PROTEIN SEC22B"/>
    <property type="match status" value="1"/>
</dbReference>
<evidence type="ECO:0000256" key="9">
    <source>
        <dbReference type="ARBA" id="ARBA00023034"/>
    </source>
</evidence>
<dbReference type="InterPro" id="IPR010908">
    <property type="entry name" value="Longin_dom"/>
</dbReference>
<evidence type="ECO:0000256" key="14">
    <source>
        <dbReference type="SAM" id="Phobius"/>
    </source>
</evidence>
<evidence type="ECO:0000256" key="1">
    <source>
        <dbReference type="ARBA" id="ARBA00004163"/>
    </source>
</evidence>
<keyword evidence="11 14" id="KW-0472">Membrane</keyword>
<comment type="subcellular location">
    <subcellularLocation>
        <location evidence="1">Endoplasmic reticulum membrane</location>
        <topology evidence="1">Single-pass type IV membrane protein</topology>
    </subcellularLocation>
    <subcellularLocation>
        <location evidence="2">Golgi apparatus membrane</location>
    </subcellularLocation>
</comment>
<dbReference type="GO" id="GO:0005789">
    <property type="term" value="C:endoplasmic reticulum membrane"/>
    <property type="evidence" value="ECO:0007669"/>
    <property type="project" value="UniProtKB-SubCell"/>
</dbReference>
<evidence type="ECO:0000256" key="11">
    <source>
        <dbReference type="ARBA" id="ARBA00023136"/>
    </source>
</evidence>
<dbReference type="Proteomes" id="UP000247409">
    <property type="component" value="Unassembled WGS sequence"/>
</dbReference>
<dbReference type="STRING" id="448386.A0A2V3J484"/>
<reference evidence="17 18" key="1">
    <citation type="journal article" date="2018" name="Mol. Biol. Evol.">
        <title>Analysis of the draft genome of the red seaweed Gracilariopsis chorda provides insights into genome size evolution in Rhodophyta.</title>
        <authorList>
            <person name="Lee J."/>
            <person name="Yang E.C."/>
            <person name="Graf L."/>
            <person name="Yang J.H."/>
            <person name="Qiu H."/>
            <person name="Zel Zion U."/>
            <person name="Chan C.X."/>
            <person name="Stephens T.G."/>
            <person name="Weber A.P.M."/>
            <person name="Boo G.H."/>
            <person name="Boo S.M."/>
            <person name="Kim K.M."/>
            <person name="Shin Y."/>
            <person name="Jung M."/>
            <person name="Lee S.J."/>
            <person name="Yim H.S."/>
            <person name="Lee J.H."/>
            <person name="Bhattacharya D."/>
            <person name="Yoon H.S."/>
        </authorList>
    </citation>
    <scope>NUCLEOTIDE SEQUENCE [LARGE SCALE GENOMIC DNA]</scope>
    <source>
        <strain evidence="17 18">SKKU-2015</strain>
        <tissue evidence="17">Whole body</tissue>
    </source>
</reference>
<dbReference type="OrthoDB" id="1719357at2759"/>
<comment type="similarity">
    <text evidence="3">Belongs to the synaptobrevin family.</text>
</comment>
<evidence type="ECO:0000256" key="3">
    <source>
        <dbReference type="ARBA" id="ARBA00008025"/>
    </source>
</evidence>
<dbReference type="Gene3D" id="1.20.5.110">
    <property type="match status" value="1"/>
</dbReference>
<keyword evidence="7" id="KW-0653">Protein transport</keyword>
<keyword evidence="5 14" id="KW-0812">Transmembrane</keyword>
<feature type="domain" description="Longin" evidence="15">
    <location>
        <begin position="6"/>
        <end position="129"/>
    </location>
</feature>
<dbReference type="AlphaFoldDB" id="A0A2V3J484"/>
<dbReference type="CDD" id="cd14824">
    <property type="entry name" value="Longin"/>
    <property type="match status" value="1"/>
</dbReference>
<dbReference type="GO" id="GO:0005484">
    <property type="term" value="F:SNAP receptor activity"/>
    <property type="evidence" value="ECO:0007669"/>
    <property type="project" value="InterPro"/>
</dbReference>
<dbReference type="GO" id="GO:0015031">
    <property type="term" value="P:protein transport"/>
    <property type="evidence" value="ECO:0007669"/>
    <property type="project" value="UniProtKB-KW"/>
</dbReference>
<evidence type="ECO:0000313" key="17">
    <source>
        <dbReference type="EMBL" id="PXF49266.1"/>
    </source>
</evidence>
<dbReference type="InterPro" id="IPR011012">
    <property type="entry name" value="Longin-like_dom_sf"/>
</dbReference>
<dbReference type="SUPFAM" id="SSF58038">
    <property type="entry name" value="SNARE fusion complex"/>
    <property type="match status" value="1"/>
</dbReference>
<dbReference type="InterPro" id="IPR042855">
    <property type="entry name" value="V_SNARE_CC"/>
</dbReference>
<feature type="coiled-coil region" evidence="13">
    <location>
        <begin position="17"/>
        <end position="44"/>
    </location>
</feature>
<name>A0A2V3J484_9FLOR</name>
<keyword evidence="18" id="KW-1185">Reference proteome</keyword>
<evidence type="ECO:0000256" key="6">
    <source>
        <dbReference type="ARBA" id="ARBA00022824"/>
    </source>
</evidence>
<feature type="domain" description="V-SNARE coiled-coil homology" evidence="16">
    <location>
        <begin position="144"/>
        <end position="204"/>
    </location>
</feature>
<dbReference type="GO" id="GO:0000139">
    <property type="term" value="C:Golgi membrane"/>
    <property type="evidence" value="ECO:0007669"/>
    <property type="project" value="UniProtKB-SubCell"/>
</dbReference>
<feature type="transmembrane region" description="Helical" evidence="14">
    <location>
        <begin position="206"/>
        <end position="229"/>
    </location>
</feature>
<evidence type="ECO:0000256" key="4">
    <source>
        <dbReference type="ARBA" id="ARBA00022448"/>
    </source>
</evidence>
<dbReference type="GO" id="GO:0006890">
    <property type="term" value="P:retrograde vesicle-mediated transport, Golgi to endoplasmic reticulum"/>
    <property type="evidence" value="ECO:0007669"/>
    <property type="project" value="InterPro"/>
</dbReference>
<keyword evidence="10 12" id="KW-0175">Coiled coil</keyword>
<dbReference type="Pfam" id="PF13774">
    <property type="entry name" value="Longin"/>
    <property type="match status" value="1"/>
</dbReference>
<dbReference type="EMBL" id="NBIV01000006">
    <property type="protein sequence ID" value="PXF49266.1"/>
    <property type="molecule type" value="Genomic_DNA"/>
</dbReference>
<evidence type="ECO:0000256" key="12">
    <source>
        <dbReference type="PROSITE-ProRule" id="PRU00290"/>
    </source>
</evidence>
<evidence type="ECO:0000259" key="15">
    <source>
        <dbReference type="PROSITE" id="PS50859"/>
    </source>
</evidence>
<dbReference type="CDD" id="cd15866">
    <property type="entry name" value="R-SNARE_SEC22"/>
    <property type="match status" value="1"/>
</dbReference>
<evidence type="ECO:0000259" key="16">
    <source>
        <dbReference type="PROSITE" id="PS50892"/>
    </source>
</evidence>
<evidence type="ECO:0000256" key="2">
    <source>
        <dbReference type="ARBA" id="ARBA00004394"/>
    </source>
</evidence>
<accession>A0A2V3J484</accession>
<dbReference type="PROSITE" id="PS50859">
    <property type="entry name" value="LONGIN"/>
    <property type="match status" value="1"/>
</dbReference>
<comment type="caution">
    <text evidence="17">The sequence shown here is derived from an EMBL/GenBank/DDBJ whole genome shotgun (WGS) entry which is preliminary data.</text>
</comment>
<keyword evidence="4" id="KW-0813">Transport</keyword>
<dbReference type="SMART" id="SM01270">
    <property type="entry name" value="Longin"/>
    <property type="match status" value="1"/>
</dbReference>
<dbReference type="GO" id="GO:0006888">
    <property type="term" value="P:endoplasmic reticulum to Golgi vesicle-mediated transport"/>
    <property type="evidence" value="ECO:0007669"/>
    <property type="project" value="InterPro"/>
</dbReference>
<gene>
    <name evidence="17" type="ORF">BWQ96_00840</name>
</gene>
<proteinExistence type="inferred from homology"/>
<evidence type="ECO:0000256" key="8">
    <source>
        <dbReference type="ARBA" id="ARBA00022989"/>
    </source>
</evidence>
<evidence type="ECO:0000256" key="10">
    <source>
        <dbReference type="ARBA" id="ARBA00023054"/>
    </source>
</evidence>
<dbReference type="Gene3D" id="3.30.450.50">
    <property type="entry name" value="Longin domain"/>
    <property type="match status" value="1"/>
</dbReference>
<evidence type="ECO:0000256" key="5">
    <source>
        <dbReference type="ARBA" id="ARBA00022692"/>
    </source>
</evidence>
<dbReference type="Pfam" id="PF00957">
    <property type="entry name" value="Synaptobrevin"/>
    <property type="match status" value="1"/>
</dbReference>
<sequence length="235" mass="27036">MPKVTLIARLSDGLPLTASMADEKDAYAKELETYERQAKKLVRSLATSQTGNPPSQQDEYVTVESGPYFCFHYVLASGVCILTLTERAYPKRLAFDYLDELRKEFFQVYGNQVQSATRPYEFIRFDTFIQKTKKVYNDSKTQRNLQKLNSELKDVHSIMTKNINEVISRGERLENVAQKSTRLAQESKRYAAQAKHANRMRVVRQYAPIGIVVIVVAMVWELSPFGFCFRRARLG</sequence>
<evidence type="ECO:0000313" key="18">
    <source>
        <dbReference type="Proteomes" id="UP000247409"/>
    </source>
</evidence>
<dbReference type="SUPFAM" id="SSF64356">
    <property type="entry name" value="SNARE-like"/>
    <property type="match status" value="1"/>
</dbReference>
<evidence type="ECO:0000256" key="7">
    <source>
        <dbReference type="ARBA" id="ARBA00022927"/>
    </source>
</evidence>
<dbReference type="InterPro" id="IPR044565">
    <property type="entry name" value="Sec22"/>
</dbReference>
<keyword evidence="8 14" id="KW-1133">Transmembrane helix</keyword>